<dbReference type="HAMAP" id="MF_00217">
    <property type="entry name" value="Mevalonate_kinase"/>
    <property type="match status" value="1"/>
</dbReference>
<dbReference type="Pfam" id="PF00288">
    <property type="entry name" value="GHMP_kinases_N"/>
    <property type="match status" value="1"/>
</dbReference>
<evidence type="ECO:0000256" key="6">
    <source>
        <dbReference type="ARBA" id="ARBA00022679"/>
    </source>
</evidence>
<dbReference type="InterPro" id="IPR006204">
    <property type="entry name" value="GHMP_kinase_N_dom"/>
</dbReference>
<keyword evidence="11 14" id="KW-0443">Lipid metabolism</keyword>
<evidence type="ECO:0000256" key="7">
    <source>
        <dbReference type="ARBA" id="ARBA00022741"/>
    </source>
</evidence>
<dbReference type="SUPFAM" id="SSF55060">
    <property type="entry name" value="GHMP Kinase, C-terminal domain"/>
    <property type="match status" value="1"/>
</dbReference>
<dbReference type="EMBL" id="NIZT01000026">
    <property type="protein sequence ID" value="RBQ23219.1"/>
    <property type="molecule type" value="Genomic_DNA"/>
</dbReference>
<evidence type="ECO:0000256" key="4">
    <source>
        <dbReference type="ARBA" id="ARBA00022490"/>
    </source>
</evidence>
<dbReference type="InterPro" id="IPR014721">
    <property type="entry name" value="Ribsml_uS5_D2-typ_fold_subgr"/>
</dbReference>
<comment type="cofactor">
    <cofactor evidence="14">
        <name>Mg(2+)</name>
        <dbReference type="ChEBI" id="CHEBI:18420"/>
    </cofactor>
</comment>
<feature type="binding site" evidence="14">
    <location>
        <begin position="101"/>
        <end position="111"/>
    </location>
    <ligand>
        <name>ATP</name>
        <dbReference type="ChEBI" id="CHEBI:30616"/>
    </ligand>
</feature>
<dbReference type="InterPro" id="IPR013750">
    <property type="entry name" value="GHMP_kinase_C_dom"/>
</dbReference>
<comment type="subunit">
    <text evidence="14">Homodimer.</text>
</comment>
<dbReference type="InterPro" id="IPR036554">
    <property type="entry name" value="GHMP_kinase_C_sf"/>
</dbReference>
<dbReference type="UniPathway" id="UPA00057">
    <property type="reaction ID" value="UER00098"/>
</dbReference>
<evidence type="ECO:0000313" key="18">
    <source>
        <dbReference type="Proteomes" id="UP000253099"/>
    </source>
</evidence>
<dbReference type="NCBIfam" id="TIGR00549">
    <property type="entry name" value="mevalon_kin"/>
    <property type="match status" value="1"/>
</dbReference>
<evidence type="ECO:0000256" key="9">
    <source>
        <dbReference type="ARBA" id="ARBA00022840"/>
    </source>
</evidence>
<dbReference type="GO" id="GO:0000287">
    <property type="term" value="F:magnesium ion binding"/>
    <property type="evidence" value="ECO:0007669"/>
    <property type="project" value="UniProtKB-UniRule"/>
</dbReference>
<evidence type="ECO:0000256" key="12">
    <source>
        <dbReference type="ARBA" id="ARBA00023229"/>
    </source>
</evidence>
<keyword evidence="6 14" id="KW-0808">Transferase</keyword>
<sequence length="335" mass="36881">MEILASAPGKTILFGEHAVVYGEPAIAGAVNKRATIKLREAPRDISIFKSDDLGFEAELDTVAKRYTLKKGKPGIIKYILEILSKFHDHSPIEIDLSLNIPIGSGLGSSAAVTVSTLAALHKYHGKKFDRIFIAKKAHEIENTVQRMASPLDTRVSTFGGLIYLSRKKKITKFNTNFKSSFVIGYTSKRGNTGRMVKSVKSLKNRNPTIIEPILKTIGKITDDAKLAITNKQEYRLGELMNVNQGLLDSLGVNTNELSRMVYLARKSGASGSKITGAGGGGSIIACCPKNQDKVFKALTYYDNAIKVNFSNEGVFVKEIKEGLNDNFEDWWKYIN</sequence>
<dbReference type="InterPro" id="IPR006205">
    <property type="entry name" value="Mev_gal_kin"/>
</dbReference>
<dbReference type="InterPro" id="IPR006203">
    <property type="entry name" value="GHMP_knse_ATP-bd_CS"/>
</dbReference>
<protein>
    <recommendedName>
        <fullName evidence="3 14">Mevalonate kinase</fullName>
        <shortName evidence="14">MK</shortName>
        <shortName evidence="14">MVK</shortName>
        <ecNumber evidence="3 14">2.7.1.36</ecNumber>
    </recommendedName>
</protein>
<dbReference type="GO" id="GO:0005829">
    <property type="term" value="C:cytosol"/>
    <property type="evidence" value="ECO:0007669"/>
    <property type="project" value="TreeGrafter"/>
</dbReference>
<keyword evidence="12 14" id="KW-0414">Isoprene biosynthesis</keyword>
<dbReference type="Gene3D" id="3.30.70.890">
    <property type="entry name" value="GHMP kinase, C-terminal domain"/>
    <property type="match status" value="1"/>
</dbReference>
<dbReference type="SUPFAM" id="SSF54211">
    <property type="entry name" value="Ribosomal protein S5 domain 2-like"/>
    <property type="match status" value="1"/>
</dbReference>
<comment type="similarity">
    <text evidence="2 14">Belongs to the GHMP kinase family. Mevalonate kinase subfamily.</text>
</comment>
<dbReference type="Pfam" id="PF08544">
    <property type="entry name" value="GHMP_kinases_C"/>
    <property type="match status" value="1"/>
</dbReference>
<evidence type="ECO:0000259" key="15">
    <source>
        <dbReference type="Pfam" id="PF00288"/>
    </source>
</evidence>
<evidence type="ECO:0000256" key="14">
    <source>
        <dbReference type="HAMAP-Rule" id="MF_00217"/>
    </source>
</evidence>
<keyword evidence="7 14" id="KW-0547">Nucleotide-binding</keyword>
<dbReference type="PANTHER" id="PTHR43290:SF2">
    <property type="entry name" value="MEVALONATE KINASE"/>
    <property type="match status" value="1"/>
</dbReference>
<keyword evidence="5 14" id="KW-0444">Lipid biosynthesis</keyword>
<comment type="function">
    <text evidence="14">Catalyzes the phosphorylation of (R)-mevalonate (MVA) to (R)-mevalonate 5-phosphate (MVAP). Functions in the mevalonate (MVA) pathway leading to isopentenyl diphosphate (IPP), a key precursor for the biosynthesis of isoprenoid compounds such as archaeal membrane lipids.</text>
</comment>
<comment type="caution">
    <text evidence="17">The sequence shown here is derived from an EMBL/GenBank/DDBJ whole genome shotgun (WGS) entry which is preliminary data.</text>
</comment>
<evidence type="ECO:0000256" key="8">
    <source>
        <dbReference type="ARBA" id="ARBA00022777"/>
    </source>
</evidence>
<evidence type="ECO:0000259" key="16">
    <source>
        <dbReference type="Pfam" id="PF08544"/>
    </source>
</evidence>
<feature type="domain" description="GHMP kinase C-terminal" evidence="16">
    <location>
        <begin position="232"/>
        <end position="298"/>
    </location>
</feature>
<keyword evidence="18" id="KW-1185">Reference proteome</keyword>
<dbReference type="GO" id="GO:0019287">
    <property type="term" value="P:isopentenyl diphosphate biosynthetic process, mevalonate pathway"/>
    <property type="evidence" value="ECO:0007669"/>
    <property type="project" value="UniProtKB-UniRule"/>
</dbReference>
<dbReference type="GO" id="GO:0005524">
    <property type="term" value="F:ATP binding"/>
    <property type="evidence" value="ECO:0007669"/>
    <property type="project" value="UniProtKB-UniRule"/>
</dbReference>
<evidence type="ECO:0000256" key="13">
    <source>
        <dbReference type="ARBA" id="ARBA00029438"/>
    </source>
</evidence>
<keyword evidence="9 14" id="KW-0067">ATP-binding</keyword>
<organism evidence="17 18">
    <name type="scientific">Candidatus Methanobinarius endosymbioticus</name>
    <dbReference type="NCBI Taxonomy" id="2006182"/>
    <lineage>
        <taxon>Archaea</taxon>
        <taxon>Methanobacteriati</taxon>
        <taxon>Methanobacteriota</taxon>
        <taxon>Methanomada group</taxon>
        <taxon>Methanobacteria</taxon>
        <taxon>Methanobacteriales</taxon>
        <taxon>Methanobacteriaceae</taxon>
        <taxon>Candidatus Methanobinarius</taxon>
    </lineage>
</organism>
<reference evidence="17 18" key="1">
    <citation type="submission" date="2018-06" db="EMBL/GenBank/DDBJ databases">
        <title>Genomic insight into two independent archaeal endosymbiosis events.</title>
        <authorList>
            <person name="Lind A.E."/>
            <person name="Lewis W.H."/>
            <person name="Spang A."/>
            <person name="Guy L."/>
            <person name="Embley M.T."/>
            <person name="Ettema T.J.G."/>
        </authorList>
    </citation>
    <scope>NUCLEOTIDE SEQUENCE [LARGE SCALE GENOMIC DNA]</scope>
    <source>
        <strain evidence="17">NOE</strain>
    </source>
</reference>
<dbReference type="InterPro" id="IPR020568">
    <property type="entry name" value="Ribosomal_Su5_D2-typ_SF"/>
</dbReference>
<name>A0A366MCK5_9EURY</name>
<feature type="domain" description="GHMP kinase N-terminal" evidence="15">
    <location>
        <begin position="78"/>
        <end position="160"/>
    </location>
</feature>
<gene>
    <name evidence="14 17" type="primary">mvk</name>
    <name evidence="17" type="ORF">ALNOE001_10800</name>
</gene>
<evidence type="ECO:0000256" key="3">
    <source>
        <dbReference type="ARBA" id="ARBA00012103"/>
    </source>
</evidence>
<dbReference type="PANTHER" id="PTHR43290">
    <property type="entry name" value="MEVALONATE KINASE"/>
    <property type="match status" value="1"/>
</dbReference>
<evidence type="ECO:0000256" key="5">
    <source>
        <dbReference type="ARBA" id="ARBA00022516"/>
    </source>
</evidence>
<evidence type="ECO:0000256" key="1">
    <source>
        <dbReference type="ARBA" id="ARBA00004496"/>
    </source>
</evidence>
<dbReference type="GO" id="GO:0004496">
    <property type="term" value="F:mevalonate kinase activity"/>
    <property type="evidence" value="ECO:0007669"/>
    <property type="project" value="UniProtKB-UniRule"/>
</dbReference>
<comment type="subcellular location">
    <subcellularLocation>
        <location evidence="1 14">Cytoplasm</location>
    </subcellularLocation>
</comment>
<evidence type="ECO:0000256" key="11">
    <source>
        <dbReference type="ARBA" id="ARBA00023098"/>
    </source>
</evidence>
<keyword evidence="10 14" id="KW-0460">Magnesium</keyword>
<dbReference type="Gene3D" id="3.30.230.10">
    <property type="match status" value="1"/>
</dbReference>
<dbReference type="EC" id="2.7.1.36" evidence="3 14"/>
<accession>A0A366MCK5</accession>
<feature type="active site" description="Proton acceptor" evidence="14">
    <location>
        <position position="152"/>
    </location>
</feature>
<dbReference type="PROSITE" id="PS00627">
    <property type="entry name" value="GHMP_KINASES_ATP"/>
    <property type="match status" value="1"/>
</dbReference>
<dbReference type="AlphaFoldDB" id="A0A366MCK5"/>
<comment type="catalytic activity">
    <reaction evidence="14">
        <text>(R)-mevalonate + ATP = (R)-5-phosphomevalonate + ADP + H(+)</text>
        <dbReference type="Rhea" id="RHEA:17065"/>
        <dbReference type="ChEBI" id="CHEBI:15378"/>
        <dbReference type="ChEBI" id="CHEBI:30616"/>
        <dbReference type="ChEBI" id="CHEBI:36464"/>
        <dbReference type="ChEBI" id="CHEBI:58146"/>
        <dbReference type="ChEBI" id="CHEBI:456216"/>
        <dbReference type="EC" id="2.7.1.36"/>
    </reaction>
</comment>
<dbReference type="InterPro" id="IPR022937">
    <property type="entry name" value="Mevalonate_kinase_arc"/>
</dbReference>
<evidence type="ECO:0000313" key="17">
    <source>
        <dbReference type="EMBL" id="RBQ23219.1"/>
    </source>
</evidence>
<keyword evidence="8 14" id="KW-0418">Kinase</keyword>
<evidence type="ECO:0000256" key="2">
    <source>
        <dbReference type="ARBA" id="ARBA00006495"/>
    </source>
</evidence>
<dbReference type="Proteomes" id="UP000253099">
    <property type="component" value="Unassembled WGS sequence"/>
</dbReference>
<keyword evidence="4 14" id="KW-0963">Cytoplasm</keyword>
<comment type="pathway">
    <text evidence="13 14">Isoprenoid biosynthesis; isopentenyl diphosphate biosynthesis via mevalonate pathway; isopentenyl diphosphate from (R)-mevalonate: step 1/3.</text>
</comment>
<evidence type="ECO:0000256" key="10">
    <source>
        <dbReference type="ARBA" id="ARBA00022842"/>
    </source>
</evidence>
<dbReference type="PRINTS" id="PR00959">
    <property type="entry name" value="MEVGALKINASE"/>
</dbReference>
<proteinExistence type="inferred from homology"/>